<dbReference type="Proteomes" id="UP000821853">
    <property type="component" value="Chromosome 1"/>
</dbReference>
<sequence length="178" mass="19135">MLPAVTRKTTARRAKEEDGGDPSSSSGGRSDSRHGHAGGARAVYNRAHRISSRRKPTAAKRAQDRQLRDAHPARLDRPPSRPTGIGLKAAATPSKMKGSDNSGTCCDSMPSCPRETTSDEEDVYSLYYAVKEALARDATNDPAAGDTDTSDDEDVYSSYYAVKEALAKESARSSSQLR</sequence>
<gene>
    <name evidence="2" type="ORF">HPB48_014140</name>
</gene>
<name>A0A9J6FA05_HAELO</name>
<dbReference type="VEuPathDB" id="VectorBase:HLOH_049528"/>
<keyword evidence="3" id="KW-1185">Reference proteome</keyword>
<evidence type="ECO:0000313" key="3">
    <source>
        <dbReference type="Proteomes" id="UP000821853"/>
    </source>
</evidence>
<dbReference type="AlphaFoldDB" id="A0A9J6FA05"/>
<comment type="caution">
    <text evidence="2">The sequence shown here is derived from an EMBL/GenBank/DDBJ whole genome shotgun (WGS) entry which is preliminary data.</text>
</comment>
<feature type="region of interest" description="Disordered" evidence="1">
    <location>
        <begin position="1"/>
        <end position="120"/>
    </location>
</feature>
<feature type="compositionally biased region" description="Basic residues" evidence="1">
    <location>
        <begin position="46"/>
        <end position="58"/>
    </location>
</feature>
<reference evidence="2 3" key="1">
    <citation type="journal article" date="2020" name="Cell">
        <title>Large-Scale Comparative Analyses of Tick Genomes Elucidate Their Genetic Diversity and Vector Capacities.</title>
        <authorList>
            <consortium name="Tick Genome and Microbiome Consortium (TIGMIC)"/>
            <person name="Jia N."/>
            <person name="Wang J."/>
            <person name="Shi W."/>
            <person name="Du L."/>
            <person name="Sun Y."/>
            <person name="Zhan W."/>
            <person name="Jiang J.F."/>
            <person name="Wang Q."/>
            <person name="Zhang B."/>
            <person name="Ji P."/>
            <person name="Bell-Sakyi L."/>
            <person name="Cui X.M."/>
            <person name="Yuan T.T."/>
            <person name="Jiang B.G."/>
            <person name="Yang W.F."/>
            <person name="Lam T.T."/>
            <person name="Chang Q.C."/>
            <person name="Ding S.J."/>
            <person name="Wang X.J."/>
            <person name="Zhu J.G."/>
            <person name="Ruan X.D."/>
            <person name="Zhao L."/>
            <person name="Wei J.T."/>
            <person name="Ye R.Z."/>
            <person name="Que T.C."/>
            <person name="Du C.H."/>
            <person name="Zhou Y.H."/>
            <person name="Cheng J.X."/>
            <person name="Dai P.F."/>
            <person name="Guo W.B."/>
            <person name="Han X.H."/>
            <person name="Huang E.J."/>
            <person name="Li L.F."/>
            <person name="Wei W."/>
            <person name="Gao Y.C."/>
            <person name="Liu J.Z."/>
            <person name="Shao H.Z."/>
            <person name="Wang X."/>
            <person name="Wang C.C."/>
            <person name="Yang T.C."/>
            <person name="Huo Q.B."/>
            <person name="Li W."/>
            <person name="Chen H.Y."/>
            <person name="Chen S.E."/>
            <person name="Zhou L.G."/>
            <person name="Ni X.B."/>
            <person name="Tian J.H."/>
            <person name="Sheng Y."/>
            <person name="Liu T."/>
            <person name="Pan Y.S."/>
            <person name="Xia L.Y."/>
            <person name="Li J."/>
            <person name="Zhao F."/>
            <person name="Cao W.C."/>
        </authorList>
    </citation>
    <scope>NUCLEOTIDE SEQUENCE [LARGE SCALE GENOMIC DNA]</scope>
    <source>
        <strain evidence="2">HaeL-2018</strain>
    </source>
</reference>
<protein>
    <submittedName>
        <fullName evidence="2">Uncharacterized protein</fullName>
    </submittedName>
</protein>
<feature type="compositionally biased region" description="Basic and acidic residues" evidence="1">
    <location>
        <begin position="61"/>
        <end position="79"/>
    </location>
</feature>
<dbReference type="EMBL" id="JABSTR010000001">
    <property type="protein sequence ID" value="KAH9363078.1"/>
    <property type="molecule type" value="Genomic_DNA"/>
</dbReference>
<evidence type="ECO:0000256" key="1">
    <source>
        <dbReference type="SAM" id="MobiDB-lite"/>
    </source>
</evidence>
<organism evidence="2 3">
    <name type="scientific">Haemaphysalis longicornis</name>
    <name type="common">Bush tick</name>
    <dbReference type="NCBI Taxonomy" id="44386"/>
    <lineage>
        <taxon>Eukaryota</taxon>
        <taxon>Metazoa</taxon>
        <taxon>Ecdysozoa</taxon>
        <taxon>Arthropoda</taxon>
        <taxon>Chelicerata</taxon>
        <taxon>Arachnida</taxon>
        <taxon>Acari</taxon>
        <taxon>Parasitiformes</taxon>
        <taxon>Ixodida</taxon>
        <taxon>Ixodoidea</taxon>
        <taxon>Ixodidae</taxon>
        <taxon>Haemaphysalinae</taxon>
        <taxon>Haemaphysalis</taxon>
    </lineage>
</organism>
<feature type="region of interest" description="Disordered" evidence="1">
    <location>
        <begin position="135"/>
        <end position="155"/>
    </location>
</feature>
<accession>A0A9J6FA05</accession>
<evidence type="ECO:0000313" key="2">
    <source>
        <dbReference type="EMBL" id="KAH9363078.1"/>
    </source>
</evidence>
<proteinExistence type="predicted"/>